<sequence>MKKKVDLVSGNILKTLVTLSLPILGTAFIQMAYSLVDMIWIGRAGSAAVAAVGTAGFFSWFGNSLVTISKTGAEVGVSQAIGKNNSKERNEYVYSSLFLCITMAIIYGILLIVFRDGLIGFFNLGDETIIRMSKEYFIVIALGMICAFINPQLTGIFTASGNSKTPFIVNTIGLVMNIVLDPILIFGMFNIKPLGVVGAALATVFSQLIVSLIFIYTFIKHGYNISFNNRKYINRKIIKRVCKYGGPTAIQNCLFTFFSMLIGRVVAMAGPVSIAVQKVGSQIESISWMTAGGFSSALTAFVGQNYGAKRNDRVLKGYVSTLFISCLVGVFATVLLVFAGEQLFRLFINESEAIIQGADYLRILGYSQLFMCLEITTAGAFYGIGKTMTPSLISIIFTGLRVPVAIILFKPELLGINGVWWSISGSSIIKGIILVILFYFMFIKK</sequence>
<dbReference type="PANTHER" id="PTHR43298">
    <property type="entry name" value="MULTIDRUG RESISTANCE PROTEIN NORM-RELATED"/>
    <property type="match status" value="1"/>
</dbReference>
<feature type="transmembrane region" description="Helical" evidence="13">
    <location>
        <begin position="39"/>
        <end position="61"/>
    </location>
</feature>
<evidence type="ECO:0000313" key="15">
    <source>
        <dbReference type="Proteomes" id="UP000010420"/>
    </source>
</evidence>
<keyword evidence="11 13" id="KW-0472">Membrane</keyword>
<dbReference type="Pfam" id="PF01554">
    <property type="entry name" value="MatE"/>
    <property type="match status" value="2"/>
</dbReference>
<evidence type="ECO:0000256" key="7">
    <source>
        <dbReference type="ARBA" id="ARBA00022475"/>
    </source>
</evidence>
<dbReference type="InterPro" id="IPR002528">
    <property type="entry name" value="MATE_fam"/>
</dbReference>
<dbReference type="NCBIfam" id="TIGR00797">
    <property type="entry name" value="matE"/>
    <property type="match status" value="1"/>
</dbReference>
<dbReference type="EMBL" id="AMEZ01000036">
    <property type="protein sequence ID" value="EKY27371.1"/>
    <property type="molecule type" value="Genomic_DNA"/>
</dbReference>
<dbReference type="PATRIC" id="fig|545697.3.peg.1383"/>
<evidence type="ECO:0000256" key="12">
    <source>
        <dbReference type="ARBA" id="ARBA00031636"/>
    </source>
</evidence>
<evidence type="ECO:0000256" key="11">
    <source>
        <dbReference type="ARBA" id="ARBA00023136"/>
    </source>
</evidence>
<keyword evidence="5" id="KW-0813">Transport</keyword>
<dbReference type="CDD" id="cd13140">
    <property type="entry name" value="MATE_like_1"/>
    <property type="match status" value="1"/>
</dbReference>
<gene>
    <name evidence="14" type="ORF">HMPREF0216_01404</name>
</gene>
<keyword evidence="6" id="KW-0050">Antiport</keyword>
<comment type="subcellular location">
    <subcellularLocation>
        <location evidence="2">Cell membrane</location>
        <topology evidence="2">Multi-pass membrane protein</topology>
    </subcellularLocation>
</comment>
<evidence type="ECO:0000256" key="10">
    <source>
        <dbReference type="ARBA" id="ARBA00023065"/>
    </source>
</evidence>
<proteinExistence type="inferred from homology"/>
<comment type="similarity">
    <text evidence="3">Belongs to the multi antimicrobial extrusion (MATE) (TC 2.A.66.1) family.</text>
</comment>
<keyword evidence="10" id="KW-0406">Ion transport</keyword>
<feature type="transmembrane region" description="Helical" evidence="13">
    <location>
        <begin position="360"/>
        <end position="384"/>
    </location>
</feature>
<feature type="transmembrane region" description="Helical" evidence="13">
    <location>
        <begin position="167"/>
        <end position="189"/>
    </location>
</feature>
<feature type="transmembrane region" description="Helical" evidence="13">
    <location>
        <begin position="318"/>
        <end position="340"/>
    </location>
</feature>
<keyword evidence="15" id="KW-1185">Reference proteome</keyword>
<dbReference type="GO" id="GO:0006811">
    <property type="term" value="P:monoatomic ion transport"/>
    <property type="evidence" value="ECO:0007669"/>
    <property type="project" value="UniProtKB-KW"/>
</dbReference>
<feature type="transmembrane region" description="Helical" evidence="13">
    <location>
        <begin position="391"/>
        <end position="409"/>
    </location>
</feature>
<feature type="transmembrane region" description="Helical" evidence="13">
    <location>
        <begin position="92"/>
        <end position="114"/>
    </location>
</feature>
<feature type="transmembrane region" description="Helical" evidence="13">
    <location>
        <begin position="253"/>
        <end position="274"/>
    </location>
</feature>
<dbReference type="RefSeq" id="WP_005212678.1">
    <property type="nucleotide sequence ID" value="NZ_KB291628.1"/>
</dbReference>
<organism evidence="14 15">
    <name type="scientific">Clostridium celatum DSM 1785</name>
    <dbReference type="NCBI Taxonomy" id="545697"/>
    <lineage>
        <taxon>Bacteria</taxon>
        <taxon>Bacillati</taxon>
        <taxon>Bacillota</taxon>
        <taxon>Clostridia</taxon>
        <taxon>Eubacteriales</taxon>
        <taxon>Clostridiaceae</taxon>
        <taxon>Clostridium</taxon>
    </lineage>
</organism>
<dbReference type="HOGENOM" id="CLU_012893_5_0_9"/>
<evidence type="ECO:0000256" key="6">
    <source>
        <dbReference type="ARBA" id="ARBA00022449"/>
    </source>
</evidence>
<dbReference type="eggNOG" id="COG0534">
    <property type="taxonomic scope" value="Bacteria"/>
</dbReference>
<dbReference type="AlphaFoldDB" id="L1QHG9"/>
<dbReference type="GO" id="GO:0042910">
    <property type="term" value="F:xenobiotic transmembrane transporter activity"/>
    <property type="evidence" value="ECO:0007669"/>
    <property type="project" value="InterPro"/>
</dbReference>
<dbReference type="PANTHER" id="PTHR43298:SF2">
    <property type="entry name" value="FMN_FAD EXPORTER YEEO-RELATED"/>
    <property type="match status" value="1"/>
</dbReference>
<evidence type="ECO:0000256" key="13">
    <source>
        <dbReference type="SAM" id="Phobius"/>
    </source>
</evidence>
<dbReference type="GO" id="GO:0005886">
    <property type="term" value="C:plasma membrane"/>
    <property type="evidence" value="ECO:0007669"/>
    <property type="project" value="UniProtKB-SubCell"/>
</dbReference>
<dbReference type="InterPro" id="IPR050222">
    <property type="entry name" value="MATE_MdtK"/>
</dbReference>
<evidence type="ECO:0000256" key="4">
    <source>
        <dbReference type="ARBA" id="ARBA00020268"/>
    </source>
</evidence>
<dbReference type="PIRSF" id="PIRSF006603">
    <property type="entry name" value="DinF"/>
    <property type="match status" value="1"/>
</dbReference>
<evidence type="ECO:0000313" key="14">
    <source>
        <dbReference type="EMBL" id="EKY27371.1"/>
    </source>
</evidence>
<dbReference type="InterPro" id="IPR048279">
    <property type="entry name" value="MdtK-like"/>
</dbReference>
<evidence type="ECO:0000256" key="9">
    <source>
        <dbReference type="ARBA" id="ARBA00022989"/>
    </source>
</evidence>
<keyword evidence="8 13" id="KW-0812">Transmembrane</keyword>
<evidence type="ECO:0000256" key="3">
    <source>
        <dbReference type="ARBA" id="ARBA00010199"/>
    </source>
</evidence>
<accession>L1QHG9</accession>
<evidence type="ECO:0000256" key="8">
    <source>
        <dbReference type="ARBA" id="ARBA00022692"/>
    </source>
</evidence>
<comment type="function">
    <text evidence="1">Multidrug efflux pump.</text>
</comment>
<evidence type="ECO:0000256" key="2">
    <source>
        <dbReference type="ARBA" id="ARBA00004651"/>
    </source>
</evidence>
<feature type="transmembrane region" description="Helical" evidence="13">
    <location>
        <begin position="195"/>
        <end position="219"/>
    </location>
</feature>
<feature type="transmembrane region" description="Helical" evidence="13">
    <location>
        <begin position="12"/>
        <end position="33"/>
    </location>
</feature>
<comment type="caution">
    <text evidence="14">The sequence shown here is derived from an EMBL/GenBank/DDBJ whole genome shotgun (WGS) entry which is preliminary data.</text>
</comment>
<name>L1QHG9_9CLOT</name>
<dbReference type="GO" id="GO:0015297">
    <property type="term" value="F:antiporter activity"/>
    <property type="evidence" value="ECO:0007669"/>
    <property type="project" value="UniProtKB-KW"/>
</dbReference>
<reference evidence="14 15" key="1">
    <citation type="submission" date="2012-05" db="EMBL/GenBank/DDBJ databases">
        <authorList>
            <person name="Weinstock G."/>
            <person name="Sodergren E."/>
            <person name="Lobos E.A."/>
            <person name="Fulton L."/>
            <person name="Fulton R."/>
            <person name="Courtney L."/>
            <person name="Fronick C."/>
            <person name="O'Laughlin M."/>
            <person name="Godfrey J."/>
            <person name="Wilson R.M."/>
            <person name="Miner T."/>
            <person name="Farmer C."/>
            <person name="Delehaunty K."/>
            <person name="Cordes M."/>
            <person name="Minx P."/>
            <person name="Tomlinson C."/>
            <person name="Chen J."/>
            <person name="Wollam A."/>
            <person name="Pepin K.H."/>
            <person name="Bhonagiri V."/>
            <person name="Zhang X."/>
            <person name="Suruliraj S."/>
            <person name="Warren W."/>
            <person name="Mitreva M."/>
            <person name="Mardis E.R."/>
            <person name="Wilson R.K."/>
        </authorList>
    </citation>
    <scope>NUCLEOTIDE SEQUENCE [LARGE SCALE GENOMIC DNA]</scope>
    <source>
        <strain evidence="14 15">DSM 1785</strain>
    </source>
</reference>
<evidence type="ECO:0000256" key="5">
    <source>
        <dbReference type="ARBA" id="ARBA00022448"/>
    </source>
</evidence>
<dbReference type="Proteomes" id="UP000010420">
    <property type="component" value="Unassembled WGS sequence"/>
</dbReference>
<feature type="transmembrane region" description="Helical" evidence="13">
    <location>
        <begin position="421"/>
        <end position="442"/>
    </location>
</feature>
<feature type="transmembrane region" description="Helical" evidence="13">
    <location>
        <begin position="136"/>
        <end position="160"/>
    </location>
</feature>
<protein>
    <recommendedName>
        <fullName evidence="4">Probable multidrug resistance protein NorM</fullName>
    </recommendedName>
    <alternativeName>
        <fullName evidence="12">Multidrug-efflux transporter</fullName>
    </alternativeName>
</protein>
<keyword evidence="9 13" id="KW-1133">Transmembrane helix</keyword>
<feature type="transmembrane region" description="Helical" evidence="13">
    <location>
        <begin position="286"/>
        <end position="306"/>
    </location>
</feature>
<evidence type="ECO:0000256" key="1">
    <source>
        <dbReference type="ARBA" id="ARBA00003408"/>
    </source>
</evidence>
<dbReference type="STRING" id="545697.HMPREF0216_01404"/>
<dbReference type="OrthoDB" id="9776324at2"/>
<keyword evidence="7" id="KW-1003">Cell membrane</keyword>